<evidence type="ECO:0000313" key="13">
    <source>
        <dbReference type="EMBL" id="GAA4970416.1"/>
    </source>
</evidence>
<evidence type="ECO:0000256" key="10">
    <source>
        <dbReference type="SAM" id="MobiDB-lite"/>
    </source>
</evidence>
<gene>
    <name evidence="13" type="ORF">GCM10023205_39960</name>
</gene>
<evidence type="ECO:0000256" key="8">
    <source>
        <dbReference type="ARBA" id="ARBA00022989"/>
    </source>
</evidence>
<evidence type="ECO:0000256" key="11">
    <source>
        <dbReference type="SAM" id="Phobius"/>
    </source>
</evidence>
<evidence type="ECO:0000256" key="2">
    <source>
        <dbReference type="ARBA" id="ARBA00004687"/>
    </source>
</evidence>
<dbReference type="EMBL" id="BAABHS010000013">
    <property type="protein sequence ID" value="GAA4970416.1"/>
    <property type="molecule type" value="Genomic_DNA"/>
</dbReference>
<keyword evidence="6 11" id="KW-0812">Transmembrane</keyword>
<keyword evidence="3" id="KW-0337">GPI-anchor biosynthesis</keyword>
<comment type="caution">
    <text evidence="13">The sequence shown here is derived from an EMBL/GenBank/DDBJ whole genome shotgun (WGS) entry which is preliminary data.</text>
</comment>
<comment type="pathway">
    <text evidence="2">Glycolipid biosynthesis; glycosylphosphatidylinositol-anchor biosynthesis.</text>
</comment>
<feature type="transmembrane region" description="Helical" evidence="11">
    <location>
        <begin position="374"/>
        <end position="394"/>
    </location>
</feature>
<dbReference type="PANTHER" id="PTHR12468">
    <property type="entry name" value="GPI MANNOSYLTRANSFERASE 2"/>
    <property type="match status" value="1"/>
</dbReference>
<feature type="transmembrane region" description="Helical" evidence="11">
    <location>
        <begin position="244"/>
        <end position="264"/>
    </location>
</feature>
<reference evidence="14" key="1">
    <citation type="journal article" date="2019" name="Int. J. Syst. Evol. Microbiol.">
        <title>The Global Catalogue of Microorganisms (GCM) 10K type strain sequencing project: providing services to taxonomists for standard genome sequencing and annotation.</title>
        <authorList>
            <consortium name="The Broad Institute Genomics Platform"/>
            <consortium name="The Broad Institute Genome Sequencing Center for Infectious Disease"/>
            <person name="Wu L."/>
            <person name="Ma J."/>
        </authorList>
    </citation>
    <scope>NUCLEOTIDE SEQUENCE [LARGE SCALE GENOMIC DNA]</scope>
    <source>
        <strain evidence="14">JCM 17986</strain>
    </source>
</reference>
<evidence type="ECO:0000259" key="12">
    <source>
        <dbReference type="Pfam" id="PF13231"/>
    </source>
</evidence>
<keyword evidence="4" id="KW-0328">Glycosyltransferase</keyword>
<evidence type="ECO:0000256" key="9">
    <source>
        <dbReference type="ARBA" id="ARBA00023136"/>
    </source>
</evidence>
<dbReference type="InterPro" id="IPR038731">
    <property type="entry name" value="RgtA/B/C-like"/>
</dbReference>
<evidence type="ECO:0000256" key="4">
    <source>
        <dbReference type="ARBA" id="ARBA00022676"/>
    </source>
</evidence>
<evidence type="ECO:0000256" key="3">
    <source>
        <dbReference type="ARBA" id="ARBA00022502"/>
    </source>
</evidence>
<comment type="subcellular location">
    <subcellularLocation>
        <location evidence="1">Endoplasmic reticulum membrane</location>
        <topology evidence="1">Multi-pass membrane protein</topology>
    </subcellularLocation>
</comment>
<name>A0ABP9HGY4_9ACTN</name>
<organism evidence="13 14">
    <name type="scientific">Yinghuangia aomiensis</name>
    <dbReference type="NCBI Taxonomy" id="676205"/>
    <lineage>
        <taxon>Bacteria</taxon>
        <taxon>Bacillati</taxon>
        <taxon>Actinomycetota</taxon>
        <taxon>Actinomycetes</taxon>
        <taxon>Kitasatosporales</taxon>
        <taxon>Streptomycetaceae</taxon>
        <taxon>Yinghuangia</taxon>
    </lineage>
</organism>
<sequence length="404" mass="44228">MNAPTTATADPHPRTGDERDSRPPLSSRLPRPWAFPLLAYASTWILTLGVWAWLGDRNVAQVPSVERRKYHGWQLHFVFKDASNYLDVARFGYPDHLPLAADGSVKANNTAFFPLLPMLVKAVAVPLGGRYVLAALIVSVVLGAASAFAVWKLADHLRGRRVADRAVLLYCLFPGAFVFGYLYSEPLAALLAAFCLLALVKRQWLLAGVLAGAGTAVRPNMVALCAACAVAAAVAIHRERDWRSLWAPLLSPIGGAAYLVWGTVRYDDARFWFKTQDQGWDQHTDWGVDTVKRVLWLDPDVRAEPAQNAVHTIFFVLAVVGVVWLLQEKFPPAVTVFTLGVLLLSFTASAQGSKPRFVWTAFPLLIAAGVRLRGRVLAAVLVAFAVGFVWLAGWSPLHYGRGAP</sequence>
<feature type="transmembrane region" description="Helical" evidence="11">
    <location>
        <begin position="131"/>
        <end position="154"/>
    </location>
</feature>
<proteinExistence type="predicted"/>
<feature type="transmembrane region" description="Helical" evidence="11">
    <location>
        <begin position="333"/>
        <end position="353"/>
    </location>
</feature>
<dbReference type="RefSeq" id="WP_345676922.1">
    <property type="nucleotide sequence ID" value="NZ_BAABHS010000013.1"/>
</dbReference>
<evidence type="ECO:0000256" key="6">
    <source>
        <dbReference type="ARBA" id="ARBA00022692"/>
    </source>
</evidence>
<evidence type="ECO:0000313" key="14">
    <source>
        <dbReference type="Proteomes" id="UP001500466"/>
    </source>
</evidence>
<evidence type="ECO:0000256" key="1">
    <source>
        <dbReference type="ARBA" id="ARBA00004477"/>
    </source>
</evidence>
<feature type="region of interest" description="Disordered" evidence="10">
    <location>
        <begin position="1"/>
        <end position="27"/>
    </location>
</feature>
<keyword evidence="9 11" id="KW-0472">Membrane</keyword>
<feature type="domain" description="Glycosyltransferase RgtA/B/C/D-like" evidence="12">
    <location>
        <begin position="122"/>
        <end position="249"/>
    </location>
</feature>
<accession>A0ABP9HGY4</accession>
<feature type="compositionally biased region" description="Basic and acidic residues" evidence="10">
    <location>
        <begin position="11"/>
        <end position="22"/>
    </location>
</feature>
<dbReference type="Proteomes" id="UP001500466">
    <property type="component" value="Unassembled WGS sequence"/>
</dbReference>
<feature type="transmembrane region" description="Helical" evidence="11">
    <location>
        <begin position="33"/>
        <end position="54"/>
    </location>
</feature>
<feature type="transmembrane region" description="Helical" evidence="11">
    <location>
        <begin position="309"/>
        <end position="327"/>
    </location>
</feature>
<dbReference type="Pfam" id="PF13231">
    <property type="entry name" value="PMT_2"/>
    <property type="match status" value="1"/>
</dbReference>
<dbReference type="PANTHER" id="PTHR12468:SF2">
    <property type="entry name" value="GPI MANNOSYLTRANSFERASE 2"/>
    <property type="match status" value="1"/>
</dbReference>
<keyword evidence="5" id="KW-0808">Transferase</keyword>
<keyword evidence="8 11" id="KW-1133">Transmembrane helix</keyword>
<keyword evidence="14" id="KW-1185">Reference proteome</keyword>
<evidence type="ECO:0000256" key="7">
    <source>
        <dbReference type="ARBA" id="ARBA00022824"/>
    </source>
</evidence>
<feature type="transmembrane region" description="Helical" evidence="11">
    <location>
        <begin position="166"/>
        <end position="183"/>
    </location>
</feature>
<evidence type="ECO:0000256" key="5">
    <source>
        <dbReference type="ARBA" id="ARBA00022679"/>
    </source>
</evidence>
<dbReference type="InterPro" id="IPR007315">
    <property type="entry name" value="PIG-V/Gpi18"/>
</dbReference>
<feature type="transmembrane region" description="Helical" evidence="11">
    <location>
        <begin position="220"/>
        <end position="238"/>
    </location>
</feature>
<keyword evidence="7" id="KW-0256">Endoplasmic reticulum</keyword>
<protein>
    <submittedName>
        <fullName evidence="13">Glycosyltransferase family 39 protein</fullName>
    </submittedName>
</protein>